<dbReference type="SUPFAM" id="SSF52172">
    <property type="entry name" value="CheY-like"/>
    <property type="match status" value="2"/>
</dbReference>
<name>A0A1G8GEI9_9PSED</name>
<dbReference type="Pfam" id="PF13596">
    <property type="entry name" value="PAS_10"/>
    <property type="match status" value="1"/>
</dbReference>
<dbReference type="InterPro" id="IPR001789">
    <property type="entry name" value="Sig_transdc_resp-reg_receiver"/>
</dbReference>
<dbReference type="GO" id="GO:0000155">
    <property type="term" value="F:phosphorelay sensor kinase activity"/>
    <property type="evidence" value="ECO:0007669"/>
    <property type="project" value="InterPro"/>
</dbReference>
<dbReference type="Gene3D" id="3.40.50.2300">
    <property type="match status" value="2"/>
</dbReference>
<evidence type="ECO:0000256" key="3">
    <source>
        <dbReference type="ARBA" id="ARBA00022553"/>
    </source>
</evidence>
<evidence type="ECO:0000256" key="1">
    <source>
        <dbReference type="ARBA" id="ARBA00000085"/>
    </source>
</evidence>
<evidence type="ECO:0000259" key="6">
    <source>
        <dbReference type="PROSITE" id="PS50043"/>
    </source>
</evidence>
<dbReference type="CDD" id="cd06170">
    <property type="entry name" value="LuxR_C_like"/>
    <property type="match status" value="1"/>
</dbReference>
<dbReference type="STRING" id="89065.SAMN05216605_109114"/>
<dbReference type="RefSeq" id="WP_074754169.1">
    <property type="nucleotide sequence ID" value="NZ_FNCO01000009.1"/>
</dbReference>
<reference evidence="9" key="1">
    <citation type="submission" date="2016-10" db="EMBL/GenBank/DDBJ databases">
        <authorList>
            <person name="Varghese N."/>
            <person name="Submissions S."/>
        </authorList>
    </citation>
    <scope>NUCLEOTIDE SEQUENCE [LARGE SCALE GENOMIC DNA]</scope>
    <source>
        <strain evidence="9">ATCC 700689</strain>
    </source>
</reference>
<dbReference type="Gene3D" id="1.10.10.10">
    <property type="entry name" value="Winged helix-like DNA-binding domain superfamily/Winged helix DNA-binding domain"/>
    <property type="match status" value="1"/>
</dbReference>
<gene>
    <name evidence="8" type="ORF">SAMN05216605_109114</name>
</gene>
<dbReference type="Proteomes" id="UP000182894">
    <property type="component" value="Unassembled WGS sequence"/>
</dbReference>
<dbReference type="InterPro" id="IPR036890">
    <property type="entry name" value="HATPase_C_sf"/>
</dbReference>
<dbReference type="OrthoDB" id="9802186at2"/>
<dbReference type="SMART" id="SM00421">
    <property type="entry name" value="HTH_LUXR"/>
    <property type="match status" value="1"/>
</dbReference>
<dbReference type="EC" id="2.7.13.3" evidence="2"/>
<feature type="modified residue" description="4-aspartylphosphate" evidence="5">
    <location>
        <position position="433"/>
    </location>
</feature>
<dbReference type="InterPro" id="IPR016032">
    <property type="entry name" value="Sig_transdc_resp-reg_C-effctor"/>
</dbReference>
<dbReference type="Gene3D" id="3.30.565.10">
    <property type="entry name" value="Histidine kinase-like ATPase, C-terminal domain"/>
    <property type="match status" value="1"/>
</dbReference>
<dbReference type="PROSITE" id="PS50043">
    <property type="entry name" value="HTH_LUXR_2"/>
    <property type="match status" value="1"/>
</dbReference>
<dbReference type="PANTHER" id="PTHR44591:SF25">
    <property type="entry name" value="CHEMOTAXIS TWO-COMPONENT RESPONSE REGULATOR"/>
    <property type="match status" value="1"/>
</dbReference>
<feature type="domain" description="HTH luxR-type" evidence="6">
    <location>
        <begin position="647"/>
        <end position="712"/>
    </location>
</feature>
<dbReference type="InterPro" id="IPR036388">
    <property type="entry name" value="WH-like_DNA-bd_sf"/>
</dbReference>
<dbReference type="InterPro" id="IPR050595">
    <property type="entry name" value="Bact_response_regulator"/>
</dbReference>
<dbReference type="GO" id="GO:0006355">
    <property type="term" value="P:regulation of DNA-templated transcription"/>
    <property type="evidence" value="ECO:0007669"/>
    <property type="project" value="InterPro"/>
</dbReference>
<dbReference type="EMBL" id="FNCO01000009">
    <property type="protein sequence ID" value="SDH92783.1"/>
    <property type="molecule type" value="Genomic_DNA"/>
</dbReference>
<keyword evidence="4" id="KW-0238">DNA-binding</keyword>
<feature type="domain" description="Response regulatory" evidence="7">
    <location>
        <begin position="518"/>
        <end position="631"/>
    </location>
</feature>
<dbReference type="PANTHER" id="PTHR44591">
    <property type="entry name" value="STRESS RESPONSE REGULATOR PROTEIN 1"/>
    <property type="match status" value="1"/>
</dbReference>
<keyword evidence="3 5" id="KW-0597">Phosphoprotein</keyword>
<organism evidence="8 9">
    <name type="scientific">Pseudomonas abietaniphila</name>
    <dbReference type="NCBI Taxonomy" id="89065"/>
    <lineage>
        <taxon>Bacteria</taxon>
        <taxon>Pseudomonadati</taxon>
        <taxon>Pseudomonadota</taxon>
        <taxon>Gammaproteobacteria</taxon>
        <taxon>Pseudomonadales</taxon>
        <taxon>Pseudomonadaceae</taxon>
        <taxon>Pseudomonas</taxon>
    </lineage>
</organism>
<feature type="modified residue" description="4-aspartylphosphate" evidence="5">
    <location>
        <position position="567"/>
    </location>
</feature>
<dbReference type="SUPFAM" id="SSF47384">
    <property type="entry name" value="Homodimeric domain of signal transducing histidine kinase"/>
    <property type="match status" value="1"/>
</dbReference>
<dbReference type="SMART" id="SM00448">
    <property type="entry name" value="REC"/>
    <property type="match status" value="2"/>
</dbReference>
<accession>A0A1G8GEI9</accession>
<protein>
    <recommendedName>
        <fullName evidence="2">histidine kinase</fullName>
        <ecNumber evidence="2">2.7.13.3</ecNumber>
    </recommendedName>
</protein>
<dbReference type="AlphaFoldDB" id="A0A1G8GEI9"/>
<comment type="catalytic activity">
    <reaction evidence="1">
        <text>ATP + protein L-histidine = ADP + protein N-phospho-L-histidine.</text>
        <dbReference type="EC" id="2.7.13.3"/>
    </reaction>
</comment>
<feature type="domain" description="Response regulatory" evidence="7">
    <location>
        <begin position="382"/>
        <end position="499"/>
    </location>
</feature>
<sequence length="723" mass="79166">MMRRATGPPKACALAVDAVSSHFQPFLNQAASPTLFLDADLNILFFTPAITSLINILTLDIGRPLLDLSTEGLGADLSGDAAQVLTSGCDLEREIVDRNNRCFLRRVSLFDWLGAELPGISITFADHTASQRSRIELARVQKEMETVRTSHLNVLSALSHDLRQPLQTLKLLQALLRETLNDVPALQLAEQIGDTLAAMSGMISLNLDNTSDTSDTSDTSSGLRAHREDFQLNTLFQKINLALGHQAREHATTLRFIPCSQSVHSDPLLLKQMLHTLLDSALTHTWHGRVSVGCRRHHGWVSLEVRTSGVSMMDPLPDAQALAEVERLSAVLGHRLHKHTASGIGMNYAISIALSVQGDRQSDLLIDSGKGSHASAASHRGIILIVEDDADLLKLLGTLLHHQGYEVAMALDSAAALSWIQHSGLKPDLILADYHLGTDMSGLMLIDTLREQWRSEVPAIVLTGDVSGQTAFEIASARCTQLNKPAKLKELIQLVHAMFTQSEPEPSVPRQCPANTSVVYVVDSDNVMRDMVRQILQAEDYRVYDFPTCEAFLAAYSPEERACLLLDARLPGMNGVDALRALRQRGDLVPTIISGSGDIALAVDAMKAGAWDFIEKPFDRHEMLDTINRALGRSQLDHKILAGRQEAIDYIATLTARQRQIMEMVLAGHPSKNIAVDLGISQRTVENHRASIMTRTHSRSIPALARLALAANLQNVESVVMDS</sequence>
<dbReference type="PRINTS" id="PR00038">
    <property type="entry name" value="HTHLUXR"/>
</dbReference>
<dbReference type="InterPro" id="IPR011006">
    <property type="entry name" value="CheY-like_superfamily"/>
</dbReference>
<dbReference type="InterPro" id="IPR003661">
    <property type="entry name" value="HisK_dim/P_dom"/>
</dbReference>
<evidence type="ECO:0000313" key="8">
    <source>
        <dbReference type="EMBL" id="SDH92783.1"/>
    </source>
</evidence>
<dbReference type="InterPro" id="IPR036097">
    <property type="entry name" value="HisK_dim/P_sf"/>
</dbReference>
<dbReference type="CDD" id="cd00082">
    <property type="entry name" value="HisKA"/>
    <property type="match status" value="1"/>
</dbReference>
<dbReference type="InterPro" id="IPR000792">
    <property type="entry name" value="Tscrpt_reg_LuxR_C"/>
</dbReference>
<dbReference type="Pfam" id="PF00072">
    <property type="entry name" value="Response_reg"/>
    <property type="match status" value="2"/>
</dbReference>
<dbReference type="Pfam" id="PF00196">
    <property type="entry name" value="GerE"/>
    <property type="match status" value="1"/>
</dbReference>
<evidence type="ECO:0000313" key="9">
    <source>
        <dbReference type="Proteomes" id="UP000182894"/>
    </source>
</evidence>
<evidence type="ECO:0000259" key="7">
    <source>
        <dbReference type="PROSITE" id="PS50110"/>
    </source>
</evidence>
<dbReference type="SUPFAM" id="SSF55874">
    <property type="entry name" value="ATPase domain of HSP90 chaperone/DNA topoisomerase II/histidine kinase"/>
    <property type="match status" value="1"/>
</dbReference>
<evidence type="ECO:0000256" key="4">
    <source>
        <dbReference type="ARBA" id="ARBA00023125"/>
    </source>
</evidence>
<evidence type="ECO:0000256" key="5">
    <source>
        <dbReference type="PROSITE-ProRule" id="PRU00169"/>
    </source>
</evidence>
<keyword evidence="9" id="KW-1185">Reference proteome</keyword>
<evidence type="ECO:0000256" key="2">
    <source>
        <dbReference type="ARBA" id="ARBA00012438"/>
    </source>
</evidence>
<dbReference type="PROSITE" id="PS50110">
    <property type="entry name" value="RESPONSE_REGULATORY"/>
    <property type="match status" value="2"/>
</dbReference>
<proteinExistence type="predicted"/>
<dbReference type="GO" id="GO:0003677">
    <property type="term" value="F:DNA binding"/>
    <property type="evidence" value="ECO:0007669"/>
    <property type="project" value="UniProtKB-KW"/>
</dbReference>
<dbReference type="PROSITE" id="PS00622">
    <property type="entry name" value="HTH_LUXR_1"/>
    <property type="match status" value="1"/>
</dbReference>
<dbReference type="SUPFAM" id="SSF46894">
    <property type="entry name" value="C-terminal effector domain of the bipartite response regulators"/>
    <property type="match status" value="1"/>
</dbReference>
<dbReference type="CDD" id="cd00156">
    <property type="entry name" value="REC"/>
    <property type="match status" value="1"/>
</dbReference>